<evidence type="ECO:0000313" key="4">
    <source>
        <dbReference type="Proteomes" id="UP000265614"/>
    </source>
</evidence>
<feature type="transmembrane region" description="Helical" evidence="1">
    <location>
        <begin position="58"/>
        <end position="76"/>
    </location>
</feature>
<proteinExistence type="predicted"/>
<reference evidence="3 4" key="1">
    <citation type="submission" date="2018-09" db="EMBL/GenBank/DDBJ databases">
        <title>YIM 75000 draft genome.</title>
        <authorList>
            <person name="Tang S."/>
            <person name="Feng Y."/>
        </authorList>
    </citation>
    <scope>NUCLEOTIDE SEQUENCE [LARGE SCALE GENOMIC DNA]</scope>
    <source>
        <strain evidence="3 4">YIM 75000</strain>
    </source>
</reference>
<gene>
    <name evidence="3" type="ORF">D5H78_17080</name>
</gene>
<protein>
    <submittedName>
        <fullName evidence="3">GGDEF domain-containing protein</fullName>
    </submittedName>
</protein>
<name>A0A3A3YVP6_9ACTN</name>
<keyword evidence="1" id="KW-1133">Transmembrane helix</keyword>
<feature type="transmembrane region" description="Helical" evidence="1">
    <location>
        <begin position="29"/>
        <end position="52"/>
    </location>
</feature>
<dbReference type="CDD" id="cd01949">
    <property type="entry name" value="GGDEF"/>
    <property type="match status" value="1"/>
</dbReference>
<dbReference type="SUPFAM" id="SSF55073">
    <property type="entry name" value="Nucleotide cyclase"/>
    <property type="match status" value="1"/>
</dbReference>
<feature type="transmembrane region" description="Helical" evidence="1">
    <location>
        <begin position="130"/>
        <end position="151"/>
    </location>
</feature>
<keyword evidence="1" id="KW-0812">Transmembrane</keyword>
<dbReference type="PANTHER" id="PTHR45138:SF9">
    <property type="entry name" value="DIGUANYLATE CYCLASE DGCM-RELATED"/>
    <property type="match status" value="1"/>
</dbReference>
<evidence type="ECO:0000256" key="1">
    <source>
        <dbReference type="SAM" id="Phobius"/>
    </source>
</evidence>
<feature type="transmembrane region" description="Helical" evidence="1">
    <location>
        <begin position="88"/>
        <end position="110"/>
    </location>
</feature>
<dbReference type="EMBL" id="QZEZ01000010">
    <property type="protein sequence ID" value="RJK93128.1"/>
    <property type="molecule type" value="Genomic_DNA"/>
</dbReference>
<dbReference type="OrthoDB" id="23692at2"/>
<dbReference type="Gene3D" id="3.30.70.270">
    <property type="match status" value="1"/>
</dbReference>
<sequence>MPSPAAAAGPSGPVPGRPRSPFLALSAPLRAYVAGVVLLAAGLLAVLAPRTAWTGGDLWTLGLLAGCACVCVEASRRQGEAAGVVARDLLAAWWLPAALLLPPAYALLVPVPAMLVQQWRVRRAPWHRRVFTTAAIGASGALGALLFGALVGVERARDVQGGALLHLAAALLTALVVSALNLLLVAVAVKADNPGLTWPEVLIDDEASLLTEAAEACMGVLIALAAKVDTTFVLLGLAPVLLLQRTLLHQQLRTAARTDAKTGLLNAAAWEREAATHLLRARRTGGGLAVLLLDLDHFKGVNDRHGHLVGDEVLRAVADTVRAQLRGYDVPCRFGGEELAVLLPDTDLDEAARTAERLRRRVAALVVLDGEQPVRVTASLGVAGLQRADQDVTDLLAAADAALYAAKEAGRDTVRVDGRPGLDVALG</sequence>
<feature type="domain" description="GGDEF" evidence="2">
    <location>
        <begin position="286"/>
        <end position="419"/>
    </location>
</feature>
<evidence type="ECO:0000259" key="2">
    <source>
        <dbReference type="PROSITE" id="PS50887"/>
    </source>
</evidence>
<dbReference type="InterPro" id="IPR043128">
    <property type="entry name" value="Rev_trsase/Diguanyl_cyclase"/>
</dbReference>
<feature type="transmembrane region" description="Helical" evidence="1">
    <location>
        <begin position="163"/>
        <end position="189"/>
    </location>
</feature>
<dbReference type="GO" id="GO:0052621">
    <property type="term" value="F:diguanylate cyclase activity"/>
    <property type="evidence" value="ECO:0007669"/>
    <property type="project" value="TreeGrafter"/>
</dbReference>
<feature type="transmembrane region" description="Helical" evidence="1">
    <location>
        <begin position="218"/>
        <end position="243"/>
    </location>
</feature>
<comment type="caution">
    <text evidence="3">The sequence shown here is derived from an EMBL/GenBank/DDBJ whole genome shotgun (WGS) entry which is preliminary data.</text>
</comment>
<evidence type="ECO:0000313" key="3">
    <source>
        <dbReference type="EMBL" id="RJK93128.1"/>
    </source>
</evidence>
<dbReference type="InterPro" id="IPR000160">
    <property type="entry name" value="GGDEF_dom"/>
</dbReference>
<dbReference type="FunFam" id="3.30.70.270:FF:000001">
    <property type="entry name" value="Diguanylate cyclase domain protein"/>
    <property type="match status" value="1"/>
</dbReference>
<dbReference type="AlphaFoldDB" id="A0A3A3YVP6"/>
<dbReference type="InterPro" id="IPR050469">
    <property type="entry name" value="Diguanylate_Cyclase"/>
</dbReference>
<keyword evidence="4" id="KW-1185">Reference proteome</keyword>
<dbReference type="Proteomes" id="UP000265614">
    <property type="component" value="Unassembled WGS sequence"/>
</dbReference>
<dbReference type="SMART" id="SM00267">
    <property type="entry name" value="GGDEF"/>
    <property type="match status" value="1"/>
</dbReference>
<dbReference type="PROSITE" id="PS50887">
    <property type="entry name" value="GGDEF"/>
    <property type="match status" value="1"/>
</dbReference>
<dbReference type="InterPro" id="IPR029787">
    <property type="entry name" value="Nucleotide_cyclase"/>
</dbReference>
<dbReference type="NCBIfam" id="TIGR00254">
    <property type="entry name" value="GGDEF"/>
    <property type="match status" value="1"/>
</dbReference>
<accession>A0A3A3YVP6</accession>
<keyword evidence="1" id="KW-0472">Membrane</keyword>
<dbReference type="Pfam" id="PF00990">
    <property type="entry name" value="GGDEF"/>
    <property type="match status" value="1"/>
</dbReference>
<organism evidence="3 4">
    <name type="scientific">Vallicoccus soli</name>
    <dbReference type="NCBI Taxonomy" id="2339232"/>
    <lineage>
        <taxon>Bacteria</taxon>
        <taxon>Bacillati</taxon>
        <taxon>Actinomycetota</taxon>
        <taxon>Actinomycetes</taxon>
        <taxon>Motilibacterales</taxon>
        <taxon>Vallicoccaceae</taxon>
        <taxon>Vallicoccus</taxon>
    </lineage>
</organism>
<dbReference type="PANTHER" id="PTHR45138">
    <property type="entry name" value="REGULATORY COMPONENTS OF SENSORY TRANSDUCTION SYSTEM"/>
    <property type="match status" value="1"/>
</dbReference>
<dbReference type="RefSeq" id="WP_119951720.1">
    <property type="nucleotide sequence ID" value="NZ_QZEZ01000010.1"/>
</dbReference>